<dbReference type="Gene3D" id="3.40.50.12780">
    <property type="entry name" value="N-terminal domain of ligase-like"/>
    <property type="match status" value="1"/>
</dbReference>
<dbReference type="PATRIC" id="fig|632772.20.peg.7473"/>
<dbReference type="SUPFAM" id="SSF56801">
    <property type="entry name" value="Acetyl-CoA synthetase-like"/>
    <property type="match status" value="1"/>
</dbReference>
<dbReference type="HOGENOM" id="CLU_000022_59_7_11"/>
<dbReference type="InterPro" id="IPR000873">
    <property type="entry name" value="AMP-dep_synth/lig_dom"/>
</dbReference>
<dbReference type="KEGG" id="rop:ROP_71610"/>
<reference evidence="5 6" key="1">
    <citation type="submission" date="2009-03" db="EMBL/GenBank/DDBJ databases">
        <title>Comparison of the complete genome sequences of Rhodococcus erythropolis PR4 and Rhodococcus opacus B4.</title>
        <authorList>
            <person name="Takarada H."/>
            <person name="Sekine M."/>
            <person name="Hosoyama A."/>
            <person name="Yamada R."/>
            <person name="Fujisawa T."/>
            <person name="Omata S."/>
            <person name="Shimizu A."/>
            <person name="Tsukatani N."/>
            <person name="Tanikawa S."/>
            <person name="Fujita N."/>
            <person name="Harayama S."/>
        </authorList>
    </citation>
    <scope>NUCLEOTIDE SEQUENCE [LARGE SCALE GENOMIC DNA]</scope>
    <source>
        <strain evidence="5 6">B4</strain>
    </source>
</reference>
<name>C1B5Z7_RHOOB</name>
<dbReference type="Pfam" id="PF13193">
    <property type="entry name" value="AMP-binding_C"/>
    <property type="match status" value="1"/>
</dbReference>
<protein>
    <submittedName>
        <fullName evidence="5">Putative acid--CoA ligase</fullName>
        <ecNumber evidence="5">6.2.1.-</ecNumber>
    </submittedName>
</protein>
<dbReference type="Gene3D" id="3.30.300.30">
    <property type="match status" value="1"/>
</dbReference>
<dbReference type="Proteomes" id="UP000002212">
    <property type="component" value="Chromosome"/>
</dbReference>
<comment type="similarity">
    <text evidence="1">Belongs to the ATP-dependent AMP-binding enzyme family.</text>
</comment>
<organism evidence="5 6">
    <name type="scientific">Rhodococcus opacus (strain B4)</name>
    <dbReference type="NCBI Taxonomy" id="632772"/>
    <lineage>
        <taxon>Bacteria</taxon>
        <taxon>Bacillati</taxon>
        <taxon>Actinomycetota</taxon>
        <taxon>Actinomycetes</taxon>
        <taxon>Mycobacteriales</taxon>
        <taxon>Nocardiaceae</taxon>
        <taxon>Rhodococcus</taxon>
    </lineage>
</organism>
<feature type="domain" description="AMP-binding enzyme C-terminal" evidence="4">
    <location>
        <begin position="408"/>
        <end position="484"/>
    </location>
</feature>
<evidence type="ECO:0000259" key="3">
    <source>
        <dbReference type="Pfam" id="PF00501"/>
    </source>
</evidence>
<dbReference type="InterPro" id="IPR020845">
    <property type="entry name" value="AMP-binding_CS"/>
</dbReference>
<evidence type="ECO:0000256" key="2">
    <source>
        <dbReference type="ARBA" id="ARBA00022598"/>
    </source>
</evidence>
<dbReference type="STRING" id="632772.ROP_71610"/>
<dbReference type="InterPro" id="IPR025110">
    <property type="entry name" value="AMP-bd_C"/>
</dbReference>
<dbReference type="PANTHER" id="PTHR43201">
    <property type="entry name" value="ACYL-COA SYNTHETASE"/>
    <property type="match status" value="1"/>
</dbReference>
<dbReference type="Pfam" id="PF00501">
    <property type="entry name" value="AMP-binding"/>
    <property type="match status" value="1"/>
</dbReference>
<dbReference type="AlphaFoldDB" id="C1B5Z7"/>
<accession>C1B5Z7</accession>
<evidence type="ECO:0000313" key="6">
    <source>
        <dbReference type="Proteomes" id="UP000002212"/>
    </source>
</evidence>
<proteinExistence type="inferred from homology"/>
<dbReference type="GO" id="GO:0006631">
    <property type="term" value="P:fatty acid metabolic process"/>
    <property type="evidence" value="ECO:0007669"/>
    <property type="project" value="TreeGrafter"/>
</dbReference>
<dbReference type="GO" id="GO:0031956">
    <property type="term" value="F:medium-chain fatty acid-CoA ligase activity"/>
    <property type="evidence" value="ECO:0007669"/>
    <property type="project" value="TreeGrafter"/>
</dbReference>
<evidence type="ECO:0000259" key="4">
    <source>
        <dbReference type="Pfam" id="PF13193"/>
    </source>
</evidence>
<dbReference type="PANTHER" id="PTHR43201:SF5">
    <property type="entry name" value="MEDIUM-CHAIN ACYL-COA LIGASE ACSF2, MITOCHONDRIAL"/>
    <property type="match status" value="1"/>
</dbReference>
<dbReference type="InterPro" id="IPR045851">
    <property type="entry name" value="AMP-bd_C_sf"/>
</dbReference>
<evidence type="ECO:0000256" key="1">
    <source>
        <dbReference type="ARBA" id="ARBA00006432"/>
    </source>
</evidence>
<dbReference type="InterPro" id="IPR042099">
    <property type="entry name" value="ANL_N_sf"/>
</dbReference>
<dbReference type="EC" id="6.2.1.-" evidence="5"/>
<gene>
    <name evidence="5" type="ordered locus">ROP_71610</name>
</gene>
<feature type="domain" description="AMP-dependent synthetase/ligase" evidence="3">
    <location>
        <begin position="12"/>
        <end position="357"/>
    </location>
</feature>
<dbReference type="EMBL" id="AP011115">
    <property type="protein sequence ID" value="BAH55408.1"/>
    <property type="molecule type" value="Genomic_DNA"/>
</dbReference>
<keyword evidence="2 5" id="KW-0436">Ligase</keyword>
<evidence type="ECO:0000313" key="5">
    <source>
        <dbReference type="EMBL" id="BAH55408.1"/>
    </source>
</evidence>
<sequence>MGEFANTRALLEAAAQIHGERDAYVEQDGTRIGFAQWIGRARRLATHLAERGVRKGDVVALMLPSGIDYAVCYCAAAFLGAVTTGLNPRLGPRETDSILLGVTPALVIRDFDAGLPEVPEGIAVLPRSELVAAEGRATDALPDVVLTRSDPVSIIFTSGTTGLPKGAWFDSDNLAASAMASGIMSAPYDRRLTSTPFPHAGFMSKLWDQLIWGTTVVISPVPWSAAKMFAVLRNERITVGGGVPTQWAKLLYEPGVNRESLPHLRVGVVASAPASPELVEKTAALIGVPLVVRYAMTESPTVCGTEPTDPPSVQFRTVGRPQTGMAVRVTREDGAELPNGEIGRIRVKGGCVMRGYWNAPERTREAFDADGYFVTGDLGMLTEEGNVVLAGRTGDLYIRGGFNVHPVEVEQVLAEHPEVRDAAVIGYSARVIGEIGVAFVVPLSPTRTPSLPELRAWITTRLADYKAPDHLVLVDEIPLTAMSKTDRVRLRELVDAHPPTRRNTEKGPRA</sequence>
<dbReference type="PROSITE" id="PS00455">
    <property type="entry name" value="AMP_BINDING"/>
    <property type="match status" value="1"/>
</dbReference>